<keyword evidence="1" id="KW-0378">Hydrolase</keyword>
<dbReference type="Proteomes" id="UP000288758">
    <property type="component" value="Chromosome"/>
</dbReference>
<proteinExistence type="predicted"/>
<sequence>MTCRPIRPLNAHEELATASPDELQLDLERLLHHLPPLV</sequence>
<dbReference type="GO" id="GO:0016787">
    <property type="term" value="F:hydrolase activity"/>
    <property type="evidence" value="ECO:0007669"/>
    <property type="project" value="UniProtKB-KW"/>
</dbReference>
<organism evidence="1 2">
    <name type="scientific">Corallococcus coralloides</name>
    <name type="common">Myxococcus coralloides</name>
    <dbReference type="NCBI Taxonomy" id="184914"/>
    <lineage>
        <taxon>Bacteria</taxon>
        <taxon>Pseudomonadati</taxon>
        <taxon>Myxococcota</taxon>
        <taxon>Myxococcia</taxon>
        <taxon>Myxococcales</taxon>
        <taxon>Cystobacterineae</taxon>
        <taxon>Myxococcaceae</taxon>
        <taxon>Corallococcus</taxon>
    </lineage>
</organism>
<name>A0A410RJZ3_CORCK</name>
<reference evidence="1 2" key="1">
    <citation type="submission" date="2018-12" db="EMBL/GenBank/DDBJ databases">
        <title>Complete Genome Sequence of the Corallopyronin A producing Myxobacterium Corallococcus coralloides B035.</title>
        <authorList>
            <person name="Bouhired S.M."/>
            <person name="Rupp O."/>
            <person name="Blom J."/>
            <person name="Schaeberle T.F."/>
            <person name="Kehraus S."/>
            <person name="Schiefer A."/>
            <person name="Pfarr K."/>
            <person name="Goesmann A."/>
            <person name="Hoerauf A."/>
            <person name="Koenig G.M."/>
        </authorList>
    </citation>
    <scope>NUCLEOTIDE SEQUENCE [LARGE SCALE GENOMIC DNA]</scope>
    <source>
        <strain evidence="1 2">B035</strain>
    </source>
</reference>
<gene>
    <name evidence="1" type="primary">gph2_2</name>
    <name evidence="1" type="ORF">EJ065_0582</name>
</gene>
<protein>
    <submittedName>
        <fullName evidence="1">HAD family hydrolase</fullName>
    </submittedName>
</protein>
<dbReference type="AlphaFoldDB" id="A0A410RJZ3"/>
<evidence type="ECO:0000313" key="2">
    <source>
        <dbReference type="Proteomes" id="UP000288758"/>
    </source>
</evidence>
<dbReference type="EMBL" id="CP034669">
    <property type="protein sequence ID" value="QAT82189.1"/>
    <property type="molecule type" value="Genomic_DNA"/>
</dbReference>
<accession>A0A410RJZ3</accession>
<evidence type="ECO:0000313" key="1">
    <source>
        <dbReference type="EMBL" id="QAT82189.1"/>
    </source>
</evidence>